<dbReference type="Gene3D" id="3.90.550.10">
    <property type="entry name" value="Spore Coat Polysaccharide Biosynthesis Protein SpsA, Chain A"/>
    <property type="match status" value="1"/>
</dbReference>
<name>A0A0G0T8X1_9BACT</name>
<dbReference type="PANTHER" id="PTHR43630:SF2">
    <property type="entry name" value="GLYCOSYLTRANSFERASE"/>
    <property type="match status" value="1"/>
</dbReference>
<dbReference type="InterPro" id="IPR001173">
    <property type="entry name" value="Glyco_trans_2-like"/>
</dbReference>
<dbReference type="EMBL" id="LBXN01000003">
    <property type="protein sequence ID" value="KKR34312.1"/>
    <property type="molecule type" value="Genomic_DNA"/>
</dbReference>
<evidence type="ECO:0000313" key="3">
    <source>
        <dbReference type="Proteomes" id="UP000034539"/>
    </source>
</evidence>
<organism evidence="2 3">
    <name type="scientific">Candidatus Gottesmanbacteria bacterium GW2011_GWC2_39_8</name>
    <dbReference type="NCBI Taxonomy" id="1618450"/>
    <lineage>
        <taxon>Bacteria</taxon>
        <taxon>Candidatus Gottesmaniibacteriota</taxon>
    </lineage>
</organism>
<dbReference type="AlphaFoldDB" id="A0A0G0T8X1"/>
<proteinExistence type="predicted"/>
<feature type="domain" description="Glycosyltransferase 2-like" evidence="1">
    <location>
        <begin position="12"/>
        <end position="153"/>
    </location>
</feature>
<dbReference type="PANTHER" id="PTHR43630">
    <property type="entry name" value="POLY-BETA-1,6-N-ACETYL-D-GLUCOSAMINE SYNTHASE"/>
    <property type="match status" value="1"/>
</dbReference>
<evidence type="ECO:0000313" key="2">
    <source>
        <dbReference type="EMBL" id="KKR34312.1"/>
    </source>
</evidence>
<comment type="caution">
    <text evidence="2">The sequence shown here is derived from an EMBL/GenBank/DDBJ whole genome shotgun (WGS) entry which is preliminary data.</text>
</comment>
<sequence length="260" mass="30900">MAKKTEIKLSGIIIARDEEKMIGEAIKSLNFADEIIVADSGSKDRTLEKVSKTQRLKDSKIRTIRLKAEELNFSYFRSQGLKEAKGEWIFYLDADERVTKELAMEIKEAIRGSEFSGYKIRRVNYYLGKKWPKEEKLERLFRKDRLSGWYGKVHESPKYEGQLGELKNNIVHYTHRDLSKMVEKTIKWSEIEARVRYDAGHPRISWWRFPKLMFGQFWEYYVNQGGYKAGTVGLIESMYQVYSIFITYARLWEMQREERN</sequence>
<keyword evidence="2" id="KW-0808">Transferase</keyword>
<gene>
    <name evidence="2" type="ORF">UT63_C0003G0028</name>
</gene>
<dbReference type="SUPFAM" id="SSF53448">
    <property type="entry name" value="Nucleotide-diphospho-sugar transferases"/>
    <property type="match status" value="1"/>
</dbReference>
<dbReference type="CDD" id="cd02511">
    <property type="entry name" value="Beta4Glucosyltransferase"/>
    <property type="match status" value="1"/>
</dbReference>
<evidence type="ECO:0000259" key="1">
    <source>
        <dbReference type="Pfam" id="PF00535"/>
    </source>
</evidence>
<reference evidence="2 3" key="1">
    <citation type="journal article" date="2015" name="Nature">
        <title>rRNA introns, odd ribosomes, and small enigmatic genomes across a large radiation of phyla.</title>
        <authorList>
            <person name="Brown C.T."/>
            <person name="Hug L.A."/>
            <person name="Thomas B.C."/>
            <person name="Sharon I."/>
            <person name="Castelle C.J."/>
            <person name="Singh A."/>
            <person name="Wilkins M.J."/>
            <person name="Williams K.H."/>
            <person name="Banfield J.F."/>
        </authorList>
    </citation>
    <scope>NUCLEOTIDE SEQUENCE [LARGE SCALE GENOMIC DNA]</scope>
</reference>
<dbReference type="Pfam" id="PF00535">
    <property type="entry name" value="Glycos_transf_2"/>
    <property type="match status" value="1"/>
</dbReference>
<dbReference type="InterPro" id="IPR029044">
    <property type="entry name" value="Nucleotide-diphossugar_trans"/>
</dbReference>
<dbReference type="GO" id="GO:0016740">
    <property type="term" value="F:transferase activity"/>
    <property type="evidence" value="ECO:0007669"/>
    <property type="project" value="UniProtKB-KW"/>
</dbReference>
<dbReference type="Proteomes" id="UP000034539">
    <property type="component" value="Unassembled WGS sequence"/>
</dbReference>
<accession>A0A0G0T8X1</accession>
<protein>
    <submittedName>
        <fullName evidence="2">Glycosyl transferase family 2</fullName>
    </submittedName>
</protein>